<keyword evidence="3" id="KW-0804">Transcription</keyword>
<dbReference type="Pfam" id="PF02311">
    <property type="entry name" value="AraC_binding"/>
    <property type="match status" value="1"/>
</dbReference>
<dbReference type="InterPro" id="IPR009057">
    <property type="entry name" value="Homeodomain-like_sf"/>
</dbReference>
<dbReference type="InterPro" id="IPR020449">
    <property type="entry name" value="Tscrpt_reg_AraC-type_HTH"/>
</dbReference>
<keyword evidence="1" id="KW-0805">Transcription regulation</keyword>
<dbReference type="GO" id="GO:0043565">
    <property type="term" value="F:sequence-specific DNA binding"/>
    <property type="evidence" value="ECO:0007669"/>
    <property type="project" value="InterPro"/>
</dbReference>
<dbReference type="OrthoDB" id="192171at2"/>
<dbReference type="GO" id="GO:0003700">
    <property type="term" value="F:DNA-binding transcription factor activity"/>
    <property type="evidence" value="ECO:0007669"/>
    <property type="project" value="InterPro"/>
</dbReference>
<evidence type="ECO:0000259" key="4">
    <source>
        <dbReference type="PROSITE" id="PS01124"/>
    </source>
</evidence>
<dbReference type="SMART" id="SM00342">
    <property type="entry name" value="HTH_ARAC"/>
    <property type="match status" value="1"/>
</dbReference>
<sequence length="292" mass="33721">MAILQFIAPPLPHYIIGGYMETEPGWKHLNRRNIGIFDLIVVLDGCIYVKEDDNEYEVPAGHALILRPDCHHYGIKGSEGRTKSYWVHFQAAGKWGAVDQAENKDDEPDHLQGKRAFTVQTFKMLLPQFIRLSQPAIVYDKLRQLVSLENGSQSSNARWKQQLIFQQIIELLNASFDMHTVLPAASVAEQAATYLRKHYNEDVSIKLMSEKLNFHPVYIARCMQKELGCSPVEYLNRYRLEQAKLFLLQTDLPVSHIAQQVGFQQSAYFSTTFTRYEGISPREYRKRFRIVP</sequence>
<dbReference type="PROSITE" id="PS01124">
    <property type="entry name" value="HTH_ARAC_FAMILY_2"/>
    <property type="match status" value="1"/>
</dbReference>
<evidence type="ECO:0000313" key="6">
    <source>
        <dbReference type="Proteomes" id="UP000293568"/>
    </source>
</evidence>
<dbReference type="Gene3D" id="1.10.10.60">
    <property type="entry name" value="Homeodomain-like"/>
    <property type="match status" value="2"/>
</dbReference>
<protein>
    <submittedName>
        <fullName evidence="5">AraC family transcriptional regulator</fullName>
    </submittedName>
</protein>
<keyword evidence="2" id="KW-0238">DNA-binding</keyword>
<dbReference type="InterPro" id="IPR003313">
    <property type="entry name" value="AraC-bd"/>
</dbReference>
<dbReference type="SUPFAM" id="SSF51215">
    <property type="entry name" value="Regulatory protein AraC"/>
    <property type="match status" value="1"/>
</dbReference>
<dbReference type="Pfam" id="PF12833">
    <property type="entry name" value="HTH_18"/>
    <property type="match status" value="1"/>
</dbReference>
<dbReference type="Gene3D" id="2.60.120.280">
    <property type="entry name" value="Regulatory protein AraC"/>
    <property type="match status" value="1"/>
</dbReference>
<dbReference type="InterPro" id="IPR037923">
    <property type="entry name" value="HTH-like"/>
</dbReference>
<proteinExistence type="predicted"/>
<keyword evidence="6" id="KW-1185">Reference proteome</keyword>
<reference evidence="5 6" key="1">
    <citation type="submission" date="2019-01" db="EMBL/GenBank/DDBJ databases">
        <title>Genome sequencing of strain FW100M-2.</title>
        <authorList>
            <person name="Heo J."/>
            <person name="Kim S.-J."/>
            <person name="Kim J.-S."/>
            <person name="Hong S.-B."/>
            <person name="Kwon S.-W."/>
        </authorList>
    </citation>
    <scope>NUCLEOTIDE SEQUENCE [LARGE SCALE GENOMIC DNA]</scope>
    <source>
        <strain evidence="5 6">FW100M-2</strain>
    </source>
</reference>
<accession>A0A4P6EZG1</accession>
<dbReference type="KEGG" id="pprt:ET464_19105"/>
<gene>
    <name evidence="5" type="ORF">ET464_19105</name>
</gene>
<evidence type="ECO:0000256" key="3">
    <source>
        <dbReference type="ARBA" id="ARBA00023163"/>
    </source>
</evidence>
<evidence type="ECO:0000256" key="2">
    <source>
        <dbReference type="ARBA" id="ARBA00023125"/>
    </source>
</evidence>
<dbReference type="Proteomes" id="UP000293568">
    <property type="component" value="Chromosome"/>
</dbReference>
<dbReference type="AlphaFoldDB" id="A0A4P6EZG1"/>
<dbReference type="EMBL" id="CP035492">
    <property type="protein sequence ID" value="QAY68165.1"/>
    <property type="molecule type" value="Genomic_DNA"/>
</dbReference>
<dbReference type="RefSeq" id="WP_129443677.1">
    <property type="nucleotide sequence ID" value="NZ_CP035492.1"/>
</dbReference>
<dbReference type="InterPro" id="IPR018060">
    <property type="entry name" value="HTH_AraC"/>
</dbReference>
<name>A0A4P6EZG1_9BACL</name>
<organism evidence="5 6">
    <name type="scientific">Paenibacillus protaetiae</name>
    <dbReference type="NCBI Taxonomy" id="2509456"/>
    <lineage>
        <taxon>Bacteria</taxon>
        <taxon>Bacillati</taxon>
        <taxon>Bacillota</taxon>
        <taxon>Bacilli</taxon>
        <taxon>Bacillales</taxon>
        <taxon>Paenibacillaceae</taxon>
        <taxon>Paenibacillus</taxon>
    </lineage>
</organism>
<dbReference type="SUPFAM" id="SSF46689">
    <property type="entry name" value="Homeodomain-like"/>
    <property type="match status" value="2"/>
</dbReference>
<evidence type="ECO:0000313" key="5">
    <source>
        <dbReference type="EMBL" id="QAY68165.1"/>
    </source>
</evidence>
<evidence type="ECO:0000256" key="1">
    <source>
        <dbReference type="ARBA" id="ARBA00023015"/>
    </source>
</evidence>
<dbReference type="PRINTS" id="PR00032">
    <property type="entry name" value="HTHARAC"/>
</dbReference>
<feature type="domain" description="HTH araC/xylS-type" evidence="4">
    <location>
        <begin position="189"/>
        <end position="287"/>
    </location>
</feature>
<dbReference type="PANTHER" id="PTHR43280:SF2">
    <property type="entry name" value="HTH-TYPE TRANSCRIPTIONAL REGULATOR EXSA"/>
    <property type="match status" value="1"/>
</dbReference>
<dbReference type="PANTHER" id="PTHR43280">
    <property type="entry name" value="ARAC-FAMILY TRANSCRIPTIONAL REGULATOR"/>
    <property type="match status" value="1"/>
</dbReference>